<accession>A0A8X6P1D9</accession>
<gene>
    <name evidence="1" type="ORF">NPIL_567301</name>
</gene>
<keyword evidence="2" id="KW-1185">Reference proteome</keyword>
<comment type="caution">
    <text evidence="1">The sequence shown here is derived from an EMBL/GenBank/DDBJ whole genome shotgun (WGS) entry which is preliminary data.</text>
</comment>
<reference evidence="1" key="1">
    <citation type="submission" date="2020-08" db="EMBL/GenBank/DDBJ databases">
        <title>Multicomponent nature underlies the extraordinary mechanical properties of spider dragline silk.</title>
        <authorList>
            <person name="Kono N."/>
            <person name="Nakamura H."/>
            <person name="Mori M."/>
            <person name="Yoshida Y."/>
            <person name="Ohtoshi R."/>
            <person name="Malay A.D."/>
            <person name="Moran D.A.P."/>
            <person name="Tomita M."/>
            <person name="Numata K."/>
            <person name="Arakawa K."/>
        </authorList>
    </citation>
    <scope>NUCLEOTIDE SEQUENCE</scope>
</reference>
<sequence>MDIKHNSLICLTSTNQLSYLSNPGTVQDWEQPLIIKRSQLKCTGSILEHLKSIISYHISLVTIRPVSSKELTSQALVTLSWDREQNCHIILSTILSEIPSHCQPLIYPIQGYPITISTVNASQFHLHRQCPCSIS</sequence>
<evidence type="ECO:0000313" key="1">
    <source>
        <dbReference type="EMBL" id="GFT43566.1"/>
    </source>
</evidence>
<protein>
    <submittedName>
        <fullName evidence="1">Uncharacterized protein</fullName>
    </submittedName>
</protein>
<evidence type="ECO:0000313" key="2">
    <source>
        <dbReference type="Proteomes" id="UP000887013"/>
    </source>
</evidence>
<name>A0A8X6P1D9_NEPPI</name>
<dbReference type="Proteomes" id="UP000887013">
    <property type="component" value="Unassembled WGS sequence"/>
</dbReference>
<dbReference type="AlphaFoldDB" id="A0A8X6P1D9"/>
<proteinExistence type="predicted"/>
<organism evidence="1 2">
    <name type="scientific">Nephila pilipes</name>
    <name type="common">Giant wood spider</name>
    <name type="synonym">Nephila maculata</name>
    <dbReference type="NCBI Taxonomy" id="299642"/>
    <lineage>
        <taxon>Eukaryota</taxon>
        <taxon>Metazoa</taxon>
        <taxon>Ecdysozoa</taxon>
        <taxon>Arthropoda</taxon>
        <taxon>Chelicerata</taxon>
        <taxon>Arachnida</taxon>
        <taxon>Araneae</taxon>
        <taxon>Araneomorphae</taxon>
        <taxon>Entelegynae</taxon>
        <taxon>Araneoidea</taxon>
        <taxon>Nephilidae</taxon>
        <taxon>Nephila</taxon>
    </lineage>
</organism>
<dbReference type="EMBL" id="BMAW01015411">
    <property type="protein sequence ID" value="GFT43566.1"/>
    <property type="molecule type" value="Genomic_DNA"/>
</dbReference>